<reference evidence="13 14" key="1">
    <citation type="submission" date="2019-09" db="EMBL/GenBank/DDBJ databases">
        <title>H2 Metabolism Revealed by Metagenomic Analysis in Subglacial Sediment of East Antarctica.</title>
        <authorList>
            <person name="Yang Z."/>
            <person name="Zhang Y."/>
            <person name="Lv Y."/>
            <person name="Yan W."/>
            <person name="Xiao X."/>
            <person name="Sun B."/>
            <person name="Ma H."/>
        </authorList>
    </citation>
    <scope>NUCLEOTIDE SEQUENCE [LARGE SCALE GENOMIC DNA]</scope>
    <source>
        <strain evidence="13">Bin2_2</strain>
    </source>
</reference>
<protein>
    <recommendedName>
        <fullName evidence="3">cytochrome-c oxidase</fullName>
        <ecNumber evidence="3">7.1.1.9</ecNumber>
    </recommendedName>
    <alternativeName>
        <fullName evidence="8">Cytochrome aa3 subunit 3</fullName>
    </alternativeName>
    <alternativeName>
        <fullName evidence="9">Cytochrome c oxidase polypeptide III</fullName>
    </alternativeName>
</protein>
<dbReference type="PANTHER" id="PTHR11403">
    <property type="entry name" value="CYTOCHROME C OXIDASE SUBUNIT III"/>
    <property type="match status" value="1"/>
</dbReference>
<gene>
    <name evidence="13" type="ORF">GZ085_03635</name>
</gene>
<organism evidence="13 14">
    <name type="scientific">Sulfuriferula multivorans</name>
    <dbReference type="NCBI Taxonomy" id="1559896"/>
    <lineage>
        <taxon>Bacteria</taxon>
        <taxon>Pseudomonadati</taxon>
        <taxon>Pseudomonadota</taxon>
        <taxon>Betaproteobacteria</taxon>
        <taxon>Nitrosomonadales</taxon>
        <taxon>Sulfuricellaceae</taxon>
        <taxon>Sulfuriferula</taxon>
    </lineage>
</organism>
<feature type="transmembrane region" description="Helical" evidence="11">
    <location>
        <begin position="223"/>
        <end position="248"/>
    </location>
</feature>
<dbReference type="PROSITE" id="PS50253">
    <property type="entry name" value="COX3"/>
    <property type="match status" value="1"/>
</dbReference>
<dbReference type="GO" id="GO:0004129">
    <property type="term" value="F:cytochrome-c oxidase activity"/>
    <property type="evidence" value="ECO:0007669"/>
    <property type="project" value="UniProtKB-EC"/>
</dbReference>
<feature type="domain" description="Heme-copper oxidase subunit III family profile" evidence="12">
    <location>
        <begin position="5"/>
        <end position="288"/>
    </location>
</feature>
<dbReference type="CDD" id="cd01665">
    <property type="entry name" value="Cyt_c_Oxidase_III"/>
    <property type="match status" value="1"/>
</dbReference>
<comment type="similarity">
    <text evidence="2 10">Belongs to the cytochrome c oxidase subunit 3 family.</text>
</comment>
<dbReference type="InterPro" id="IPR035973">
    <property type="entry name" value="Cyt_c_oxidase_su3-like_sf"/>
</dbReference>
<evidence type="ECO:0000256" key="8">
    <source>
        <dbReference type="ARBA" id="ARBA00031400"/>
    </source>
</evidence>
<dbReference type="EC" id="7.1.1.9" evidence="3"/>
<feature type="transmembrane region" description="Helical" evidence="11">
    <location>
        <begin position="183"/>
        <end position="203"/>
    </location>
</feature>
<name>A0A7C9JVW6_9PROT</name>
<evidence type="ECO:0000256" key="1">
    <source>
        <dbReference type="ARBA" id="ARBA00004141"/>
    </source>
</evidence>
<comment type="caution">
    <text evidence="13">The sequence shown here is derived from an EMBL/GenBank/DDBJ whole genome shotgun (WGS) entry which is preliminary data.</text>
</comment>
<evidence type="ECO:0000256" key="5">
    <source>
        <dbReference type="ARBA" id="ARBA00022967"/>
    </source>
</evidence>
<dbReference type="InterPro" id="IPR033945">
    <property type="entry name" value="Cyt_c_oxase_su3_dom"/>
</dbReference>
<feature type="transmembrane region" description="Helical" evidence="11">
    <location>
        <begin position="151"/>
        <end position="171"/>
    </location>
</feature>
<evidence type="ECO:0000256" key="6">
    <source>
        <dbReference type="ARBA" id="ARBA00022989"/>
    </source>
</evidence>
<feature type="transmembrane region" description="Helical" evidence="11">
    <location>
        <begin position="16"/>
        <end position="36"/>
    </location>
</feature>
<feature type="transmembrane region" description="Helical" evidence="11">
    <location>
        <begin position="268"/>
        <end position="287"/>
    </location>
</feature>
<evidence type="ECO:0000256" key="10">
    <source>
        <dbReference type="RuleBase" id="RU003376"/>
    </source>
</evidence>
<evidence type="ECO:0000256" key="7">
    <source>
        <dbReference type="ARBA" id="ARBA00023136"/>
    </source>
</evidence>
<feature type="transmembrane region" description="Helical" evidence="11">
    <location>
        <begin position="42"/>
        <end position="62"/>
    </location>
</feature>
<dbReference type="AlphaFoldDB" id="A0A7C9JVW6"/>
<dbReference type="Gene3D" id="1.20.120.80">
    <property type="entry name" value="Cytochrome c oxidase, subunit III, four-helix bundle"/>
    <property type="match status" value="1"/>
</dbReference>
<dbReference type="GO" id="GO:0019646">
    <property type="term" value="P:aerobic electron transport chain"/>
    <property type="evidence" value="ECO:0007669"/>
    <property type="project" value="InterPro"/>
</dbReference>
<dbReference type="Proteomes" id="UP000483432">
    <property type="component" value="Unassembled WGS sequence"/>
</dbReference>
<evidence type="ECO:0000313" key="14">
    <source>
        <dbReference type="Proteomes" id="UP000483432"/>
    </source>
</evidence>
<evidence type="ECO:0000256" key="3">
    <source>
        <dbReference type="ARBA" id="ARBA00012949"/>
    </source>
</evidence>
<evidence type="ECO:0000259" key="12">
    <source>
        <dbReference type="PROSITE" id="PS50253"/>
    </source>
</evidence>
<dbReference type="FunFam" id="1.20.120.80:FF:000003">
    <property type="entry name" value="Cytochrome c oxidase subunit 3"/>
    <property type="match status" value="1"/>
</dbReference>
<evidence type="ECO:0000256" key="11">
    <source>
        <dbReference type="SAM" id="Phobius"/>
    </source>
</evidence>
<dbReference type="PANTHER" id="PTHR11403:SF7">
    <property type="entry name" value="CYTOCHROME C OXIDASE SUBUNIT 3"/>
    <property type="match status" value="1"/>
</dbReference>
<keyword evidence="5" id="KW-1278">Translocase</keyword>
<keyword evidence="4 10" id="KW-0812">Transmembrane</keyword>
<dbReference type="SUPFAM" id="SSF81452">
    <property type="entry name" value="Cytochrome c oxidase subunit III-like"/>
    <property type="match status" value="1"/>
</dbReference>
<keyword evidence="6 11" id="KW-1133">Transmembrane helix</keyword>
<dbReference type="Gene3D" id="1.10.287.70">
    <property type="match status" value="1"/>
</dbReference>
<dbReference type="EMBL" id="JAAFGW010000034">
    <property type="protein sequence ID" value="NDP47478.1"/>
    <property type="molecule type" value="Genomic_DNA"/>
</dbReference>
<evidence type="ECO:0000256" key="4">
    <source>
        <dbReference type="ARBA" id="ARBA00022692"/>
    </source>
</evidence>
<dbReference type="Pfam" id="PF00510">
    <property type="entry name" value="COX3"/>
    <property type="match status" value="1"/>
</dbReference>
<sequence length="288" mass="32373">MSLAQTDKYFLPQPSLWPIIGSAALFLMAVGGVMVMREIDHGGWILLAGLGVMIFMMIGWFSEVIRDSEAGRFNRQVDSSFRWSMSWFIFSEVMFFAAFFGALFYTRMLSVPWLGESDTMEQLWPAFKATWPTAGPGLTADGFQFTPMGAWGLPAINTLLLLTSGVTVTWAHWGLKKSNRSQLILGLAMTVALGVTFIGLQAYEYHHAYTEMGLTLGAGVYGATFFMLTGFHGFHVLVGTIMLIVMLLRSIAGHFTAEHHFAFEAVSWYWHFVDVVWVLLFILVYWLI</sequence>
<accession>A0A7C9JVW6</accession>
<keyword evidence="7 11" id="KW-0472">Membrane</keyword>
<dbReference type="InterPro" id="IPR000298">
    <property type="entry name" value="Cyt_c_oxidase-like_su3"/>
</dbReference>
<evidence type="ECO:0000313" key="13">
    <source>
        <dbReference type="EMBL" id="NDP47478.1"/>
    </source>
</evidence>
<dbReference type="InterPro" id="IPR013833">
    <property type="entry name" value="Cyt_c_oxidase_su3_a-hlx"/>
</dbReference>
<feature type="transmembrane region" description="Helical" evidence="11">
    <location>
        <begin position="83"/>
        <end position="105"/>
    </location>
</feature>
<comment type="subcellular location">
    <subcellularLocation>
        <location evidence="10">Cell membrane</location>
        <topology evidence="10">Multi-pass membrane protein</topology>
    </subcellularLocation>
    <subcellularLocation>
        <location evidence="1">Membrane</location>
        <topology evidence="1">Multi-pass membrane protein</topology>
    </subcellularLocation>
</comment>
<evidence type="ECO:0000256" key="2">
    <source>
        <dbReference type="ARBA" id="ARBA00010581"/>
    </source>
</evidence>
<proteinExistence type="inferred from homology"/>
<dbReference type="GO" id="GO:0005886">
    <property type="term" value="C:plasma membrane"/>
    <property type="evidence" value="ECO:0007669"/>
    <property type="project" value="UniProtKB-SubCell"/>
</dbReference>
<dbReference type="InterPro" id="IPR024791">
    <property type="entry name" value="Cyt_c/ubiquinol_Oxase_su3"/>
</dbReference>
<evidence type="ECO:0000256" key="9">
    <source>
        <dbReference type="ARBA" id="ARBA00031625"/>
    </source>
</evidence>